<dbReference type="Proteomes" id="UP001054945">
    <property type="component" value="Unassembled WGS sequence"/>
</dbReference>
<accession>A0AAV4PQR6</accession>
<evidence type="ECO:0000313" key="2">
    <source>
        <dbReference type="Proteomes" id="UP001054945"/>
    </source>
</evidence>
<evidence type="ECO:0000313" key="1">
    <source>
        <dbReference type="EMBL" id="GIX98478.1"/>
    </source>
</evidence>
<name>A0AAV4PQR6_CAEEX</name>
<dbReference type="AlphaFoldDB" id="A0AAV4PQR6"/>
<keyword evidence="2" id="KW-1185">Reference proteome</keyword>
<evidence type="ECO:0008006" key="3">
    <source>
        <dbReference type="Google" id="ProtNLM"/>
    </source>
</evidence>
<gene>
    <name evidence="1" type="primary">X975_25373</name>
    <name evidence="1" type="ORF">CEXT_330131</name>
</gene>
<comment type="caution">
    <text evidence="1">The sequence shown here is derived from an EMBL/GenBank/DDBJ whole genome shotgun (WGS) entry which is preliminary data.</text>
</comment>
<reference evidence="1 2" key="1">
    <citation type="submission" date="2021-06" db="EMBL/GenBank/DDBJ databases">
        <title>Caerostris extrusa draft genome.</title>
        <authorList>
            <person name="Kono N."/>
            <person name="Arakawa K."/>
        </authorList>
    </citation>
    <scope>NUCLEOTIDE SEQUENCE [LARGE SCALE GENOMIC DNA]</scope>
</reference>
<sequence length="211" mass="24657">MRRRAQAQTEQELKTYWTSQHKKEKPTLKKMINKEKSNSWKKFCNEAKSPYGQIYKAAFNKFFQPPNLHSTKSNNSSVNNITNILTSLFQQDNYQQKEIRYLSTKIRTTPFLYNRNPSYLKNFTTLLKTMPKDKAPGPDGLDGRILTLFHKLDATEMLELYNKCKSMGSFPTSFKYREVVLFNKDPKIPSSYRPITLLPILGKCLEILVLK</sequence>
<proteinExistence type="predicted"/>
<dbReference type="PANTHER" id="PTHR19446">
    <property type="entry name" value="REVERSE TRANSCRIPTASES"/>
    <property type="match status" value="1"/>
</dbReference>
<organism evidence="1 2">
    <name type="scientific">Caerostris extrusa</name>
    <name type="common">Bark spider</name>
    <name type="synonym">Caerostris bankana</name>
    <dbReference type="NCBI Taxonomy" id="172846"/>
    <lineage>
        <taxon>Eukaryota</taxon>
        <taxon>Metazoa</taxon>
        <taxon>Ecdysozoa</taxon>
        <taxon>Arthropoda</taxon>
        <taxon>Chelicerata</taxon>
        <taxon>Arachnida</taxon>
        <taxon>Araneae</taxon>
        <taxon>Araneomorphae</taxon>
        <taxon>Entelegynae</taxon>
        <taxon>Araneoidea</taxon>
        <taxon>Araneidae</taxon>
        <taxon>Caerostris</taxon>
    </lineage>
</organism>
<dbReference type="EMBL" id="BPLR01004916">
    <property type="protein sequence ID" value="GIX98478.1"/>
    <property type="molecule type" value="Genomic_DNA"/>
</dbReference>
<protein>
    <recommendedName>
        <fullName evidence="3">Reverse transcriptase domain-containing protein</fullName>
    </recommendedName>
</protein>